<dbReference type="AlphaFoldDB" id="A0A0C2WCK9"/>
<evidence type="ECO:0000313" key="9">
    <source>
        <dbReference type="EMBL" id="KIM24188.1"/>
    </source>
</evidence>
<dbReference type="GO" id="GO:0006511">
    <property type="term" value="P:ubiquitin-dependent protein catabolic process"/>
    <property type="evidence" value="ECO:0007669"/>
    <property type="project" value="TreeGrafter"/>
</dbReference>
<dbReference type="Pfam" id="PF22788">
    <property type="entry name" value="COP9_hel_rpt"/>
    <property type="match status" value="1"/>
</dbReference>
<evidence type="ECO:0000256" key="7">
    <source>
        <dbReference type="ARBA" id="ARBA00023242"/>
    </source>
</evidence>
<evidence type="ECO:0000256" key="6">
    <source>
        <dbReference type="ARBA" id="ARBA00022790"/>
    </source>
</evidence>
<gene>
    <name evidence="9" type="ORF">M408DRAFT_331937</name>
</gene>
<evidence type="ECO:0000256" key="3">
    <source>
        <dbReference type="ARBA" id="ARBA00007084"/>
    </source>
</evidence>
<evidence type="ECO:0000259" key="8">
    <source>
        <dbReference type="PROSITE" id="PS50250"/>
    </source>
</evidence>
<accession>A0A0C2WCK9</accession>
<keyword evidence="5" id="KW-0963">Cytoplasm</keyword>
<keyword evidence="7" id="KW-0539">Nucleus</keyword>
<evidence type="ECO:0000256" key="5">
    <source>
        <dbReference type="ARBA" id="ARBA00022490"/>
    </source>
</evidence>
<dbReference type="InterPro" id="IPR050756">
    <property type="entry name" value="CSN3"/>
</dbReference>
<dbReference type="GO" id="GO:0008180">
    <property type="term" value="C:COP9 signalosome"/>
    <property type="evidence" value="ECO:0007669"/>
    <property type="project" value="UniProtKB-KW"/>
</dbReference>
<dbReference type="PANTHER" id="PTHR10758">
    <property type="entry name" value="26S PROTEASOME NON-ATPASE REGULATORY SUBUNIT 3/COP9 SIGNALOSOME COMPLEX SUBUNIT 3"/>
    <property type="match status" value="1"/>
</dbReference>
<comment type="similarity">
    <text evidence="3">Belongs to the CSN3 family.</text>
</comment>
<sequence length="429" mass="47666">MNLASLEDVVTAATTVSDAATLSMALKAFLKRDVAEPTLASMLANDQDPLALLNPLENTIGYLFILTARLEQSGSGPGLTAQIFSFVEGCSTNLLAWVPERVNTFVSRLLRQPNVREMLEALAIFVQRYPHSRDVFTAVHTVFLQACVRYRVYQVALPVLNNRVAQIDKSIYPITYLDNLLYHYYGAFAFIALKQWADAEEFLEMVVAAPISSNIPSAIQMEAMKKLSLVHLIRYGTIRSLPKYIPPLFAKAIKQSSYGQFAKVYPAGQVQQVAEKEAKTFHADFNIGLVKEAIDMAPRWKLRTLTKTYLTLSLAEIGKEIDMADETILRSLVENMIQIGEISATLEGDTLTFIDEKPNFRPGDIEKALADAQEQCQKLAKLDQAVGRSREFLQKALKDRDTGGGGGWAAAGDEEMLWAEEISAQQAYL</sequence>
<dbReference type="Proteomes" id="UP000054097">
    <property type="component" value="Unassembled WGS sequence"/>
</dbReference>
<organism evidence="9 10">
    <name type="scientific">Serendipita vermifera MAFF 305830</name>
    <dbReference type="NCBI Taxonomy" id="933852"/>
    <lineage>
        <taxon>Eukaryota</taxon>
        <taxon>Fungi</taxon>
        <taxon>Dikarya</taxon>
        <taxon>Basidiomycota</taxon>
        <taxon>Agaricomycotina</taxon>
        <taxon>Agaricomycetes</taxon>
        <taxon>Sebacinales</taxon>
        <taxon>Serendipitaceae</taxon>
        <taxon>Serendipita</taxon>
    </lineage>
</organism>
<reference evidence="10" key="2">
    <citation type="submission" date="2015-01" db="EMBL/GenBank/DDBJ databases">
        <title>Evolutionary Origins and Diversification of the Mycorrhizal Mutualists.</title>
        <authorList>
            <consortium name="DOE Joint Genome Institute"/>
            <consortium name="Mycorrhizal Genomics Consortium"/>
            <person name="Kohler A."/>
            <person name="Kuo A."/>
            <person name="Nagy L.G."/>
            <person name="Floudas D."/>
            <person name="Copeland A."/>
            <person name="Barry K.W."/>
            <person name="Cichocki N."/>
            <person name="Veneault-Fourrey C."/>
            <person name="LaButti K."/>
            <person name="Lindquist E.A."/>
            <person name="Lipzen A."/>
            <person name="Lundell T."/>
            <person name="Morin E."/>
            <person name="Murat C."/>
            <person name="Riley R."/>
            <person name="Ohm R."/>
            <person name="Sun H."/>
            <person name="Tunlid A."/>
            <person name="Henrissat B."/>
            <person name="Grigoriev I.V."/>
            <person name="Hibbett D.S."/>
            <person name="Martin F."/>
        </authorList>
    </citation>
    <scope>NUCLEOTIDE SEQUENCE [LARGE SCALE GENOMIC DNA]</scope>
    <source>
        <strain evidence="10">MAFF 305830</strain>
    </source>
</reference>
<dbReference type="OrthoDB" id="29061at2759"/>
<keyword evidence="10" id="KW-1185">Reference proteome</keyword>
<dbReference type="InterPro" id="IPR000717">
    <property type="entry name" value="PCI_dom"/>
</dbReference>
<reference evidence="9 10" key="1">
    <citation type="submission" date="2014-04" db="EMBL/GenBank/DDBJ databases">
        <authorList>
            <consortium name="DOE Joint Genome Institute"/>
            <person name="Kuo A."/>
            <person name="Zuccaro A."/>
            <person name="Kohler A."/>
            <person name="Nagy L.G."/>
            <person name="Floudas D."/>
            <person name="Copeland A."/>
            <person name="Barry K.W."/>
            <person name="Cichocki N."/>
            <person name="Veneault-Fourrey C."/>
            <person name="LaButti K."/>
            <person name="Lindquist E.A."/>
            <person name="Lipzen A."/>
            <person name="Lundell T."/>
            <person name="Morin E."/>
            <person name="Murat C."/>
            <person name="Sun H."/>
            <person name="Tunlid A."/>
            <person name="Henrissat B."/>
            <person name="Grigoriev I.V."/>
            <person name="Hibbett D.S."/>
            <person name="Martin F."/>
            <person name="Nordberg H.P."/>
            <person name="Cantor M.N."/>
            <person name="Hua S.X."/>
        </authorList>
    </citation>
    <scope>NUCLEOTIDE SEQUENCE [LARGE SCALE GENOMIC DNA]</scope>
    <source>
        <strain evidence="9 10">MAFF 305830</strain>
    </source>
</reference>
<dbReference type="PROSITE" id="PS50250">
    <property type="entry name" value="PCI"/>
    <property type="match status" value="1"/>
</dbReference>
<name>A0A0C2WCK9_SERVB</name>
<keyword evidence="6" id="KW-0736">Signalosome</keyword>
<dbReference type="STRING" id="933852.A0A0C2WCK9"/>
<proteinExistence type="inferred from homology"/>
<feature type="domain" description="PCI" evidence="8">
    <location>
        <begin position="198"/>
        <end position="360"/>
    </location>
</feature>
<protein>
    <recommendedName>
        <fullName evidence="4">COP9 signalosome complex subunit 3</fullName>
    </recommendedName>
</protein>
<comment type="subcellular location">
    <subcellularLocation>
        <location evidence="2">Cytoplasm</location>
    </subcellularLocation>
    <subcellularLocation>
        <location evidence="1">Nucleus</location>
    </subcellularLocation>
</comment>
<dbReference type="HOGENOM" id="CLU_028825_2_1_1"/>
<evidence type="ECO:0000256" key="1">
    <source>
        <dbReference type="ARBA" id="ARBA00004123"/>
    </source>
</evidence>
<dbReference type="InterPro" id="IPR055089">
    <property type="entry name" value="COP9_N"/>
</dbReference>
<evidence type="ECO:0000256" key="4">
    <source>
        <dbReference type="ARBA" id="ARBA00014878"/>
    </source>
</evidence>
<evidence type="ECO:0000256" key="2">
    <source>
        <dbReference type="ARBA" id="ARBA00004496"/>
    </source>
</evidence>
<dbReference type="PANTHER" id="PTHR10758:SF1">
    <property type="entry name" value="COP9 SIGNALOSOME COMPLEX SUBUNIT 3"/>
    <property type="match status" value="1"/>
</dbReference>
<dbReference type="GO" id="GO:0005737">
    <property type="term" value="C:cytoplasm"/>
    <property type="evidence" value="ECO:0007669"/>
    <property type="project" value="UniProtKB-SubCell"/>
</dbReference>
<dbReference type="EMBL" id="KN824327">
    <property type="protein sequence ID" value="KIM24188.1"/>
    <property type="molecule type" value="Genomic_DNA"/>
</dbReference>
<evidence type="ECO:0000313" key="10">
    <source>
        <dbReference type="Proteomes" id="UP000054097"/>
    </source>
</evidence>